<feature type="domain" description="Transcriptional coactivator p15 (PC4) C-terminal" evidence="2">
    <location>
        <begin position="43"/>
        <end position="92"/>
    </location>
</feature>
<evidence type="ECO:0000313" key="4">
    <source>
        <dbReference type="Proteomes" id="UP001484179"/>
    </source>
</evidence>
<dbReference type="Gene3D" id="2.30.31.10">
    <property type="entry name" value="Transcriptional Coactivator Pc4, Chain A"/>
    <property type="match status" value="1"/>
</dbReference>
<feature type="region of interest" description="Disordered" evidence="1">
    <location>
        <begin position="1"/>
        <end position="37"/>
    </location>
</feature>
<evidence type="ECO:0000259" key="2">
    <source>
        <dbReference type="Pfam" id="PF02229"/>
    </source>
</evidence>
<protein>
    <submittedName>
        <fullName evidence="3">Transcriptional coactivator p15/PC4 family protein</fullName>
    </submittedName>
</protein>
<evidence type="ECO:0000256" key="1">
    <source>
        <dbReference type="SAM" id="MobiDB-lite"/>
    </source>
</evidence>
<sequence>MTIPTTQNEKGRDSGKSATQTTRGNDTAPSAPGTCFLDIRRSDSERLRVTVSEYRGRVLVDLRIWFAAEHGEWKPGRSGVSLRPDQVGEVMQALRLAAQAADPAGTR</sequence>
<proteinExistence type="predicted"/>
<name>A0ABZ3BFS5_BURPY</name>
<gene>
    <name evidence="3" type="ORF">WN985_12670</name>
</gene>
<keyword evidence="4" id="KW-1185">Reference proteome</keyword>
<organism evidence="3 4">
    <name type="scientific">Burkholderia pyrrocinia</name>
    <name type="common">Pseudomonas pyrrocinia</name>
    <dbReference type="NCBI Taxonomy" id="60550"/>
    <lineage>
        <taxon>Bacteria</taxon>
        <taxon>Pseudomonadati</taxon>
        <taxon>Pseudomonadota</taxon>
        <taxon>Betaproteobacteria</taxon>
        <taxon>Burkholderiales</taxon>
        <taxon>Burkholderiaceae</taxon>
        <taxon>Burkholderia</taxon>
        <taxon>Burkholderia cepacia complex</taxon>
    </lineage>
</organism>
<dbReference type="RefSeq" id="WP_342307449.1">
    <property type="nucleotide sequence ID" value="NZ_CP150849.1"/>
</dbReference>
<accession>A0ABZ3BFS5</accession>
<dbReference type="InterPro" id="IPR009044">
    <property type="entry name" value="ssDNA-bd_transcriptional_reg"/>
</dbReference>
<evidence type="ECO:0000313" key="3">
    <source>
        <dbReference type="EMBL" id="WZW53225.1"/>
    </source>
</evidence>
<dbReference type="InterPro" id="IPR003173">
    <property type="entry name" value="PC4_C"/>
</dbReference>
<dbReference type="EMBL" id="CP150849">
    <property type="protein sequence ID" value="WZW53225.1"/>
    <property type="molecule type" value="Genomic_DNA"/>
</dbReference>
<dbReference type="Proteomes" id="UP001484179">
    <property type="component" value="Chromosome 1"/>
</dbReference>
<dbReference type="SUPFAM" id="SSF54447">
    <property type="entry name" value="ssDNA-binding transcriptional regulator domain"/>
    <property type="match status" value="1"/>
</dbReference>
<dbReference type="Pfam" id="PF02229">
    <property type="entry name" value="PC4"/>
    <property type="match status" value="1"/>
</dbReference>
<feature type="compositionally biased region" description="Polar residues" evidence="1">
    <location>
        <begin position="16"/>
        <end position="28"/>
    </location>
</feature>
<reference evidence="3 4" key="1">
    <citation type="submission" date="2024-04" db="EMBL/GenBank/DDBJ databases">
        <title>Biological Control Activity of Plant Growth Promoting Rhizobacteria Burkholderia pyrrocinia BX1 against Tobacco black shank Introduction Tobacco black shank (TBS) caused by the oomycete Phytophthora. nicotianae (P. nicotianae) has become a destructive soil.</title>
        <authorList>
            <person name="Liu X."/>
            <person name="Shu C."/>
        </authorList>
    </citation>
    <scope>NUCLEOTIDE SEQUENCE [LARGE SCALE GENOMIC DNA]</scope>
    <source>
        <strain evidence="3 4">BX1</strain>
    </source>
</reference>